<dbReference type="InterPro" id="IPR004360">
    <property type="entry name" value="Glyas_Fos-R_dOase_dom"/>
</dbReference>
<dbReference type="OrthoDB" id="275292at2157"/>
<evidence type="ECO:0000313" key="3">
    <source>
        <dbReference type="EMBL" id="SDY44129.1"/>
    </source>
</evidence>
<dbReference type="GO" id="GO:0016829">
    <property type="term" value="F:lyase activity"/>
    <property type="evidence" value="ECO:0007669"/>
    <property type="project" value="UniProtKB-KW"/>
</dbReference>
<organism evidence="3 4">
    <name type="scientific">Halopenitus persicus</name>
    <dbReference type="NCBI Taxonomy" id="1048396"/>
    <lineage>
        <taxon>Archaea</taxon>
        <taxon>Methanobacteriati</taxon>
        <taxon>Methanobacteriota</taxon>
        <taxon>Stenosarchaea group</taxon>
        <taxon>Halobacteria</taxon>
        <taxon>Halobacteriales</taxon>
        <taxon>Haloferacaceae</taxon>
        <taxon>Halopenitus</taxon>
    </lineage>
</organism>
<evidence type="ECO:0000259" key="2">
    <source>
        <dbReference type="PROSITE" id="PS51819"/>
    </source>
</evidence>
<sequence>MDVIHVAIPVSDLESTLEFYVDGVGLERSKSFTGDDGIENVYVSGDSAPEIQFTYDPETPLERSGRDARPLREHVAIGVEDVDETFRRLVDRVDPPVVAEPYREAASGSRIAFVRDPDGYVVELVERTTRPEDS</sequence>
<proteinExistence type="predicted"/>
<dbReference type="GO" id="GO:0046491">
    <property type="term" value="P:L-methylmalonyl-CoA metabolic process"/>
    <property type="evidence" value="ECO:0007669"/>
    <property type="project" value="TreeGrafter"/>
</dbReference>
<dbReference type="EMBL" id="FNPC01000005">
    <property type="protein sequence ID" value="SDY44129.1"/>
    <property type="molecule type" value="Genomic_DNA"/>
</dbReference>
<gene>
    <name evidence="3" type="ORF">SAMN05216564_105162</name>
</gene>
<evidence type="ECO:0000313" key="4">
    <source>
        <dbReference type="Proteomes" id="UP000199079"/>
    </source>
</evidence>
<dbReference type="SUPFAM" id="SSF54593">
    <property type="entry name" value="Glyoxalase/Bleomycin resistance protein/Dihydroxybiphenyl dioxygenase"/>
    <property type="match status" value="1"/>
</dbReference>
<keyword evidence="1" id="KW-0479">Metal-binding</keyword>
<dbReference type="PANTHER" id="PTHR43048">
    <property type="entry name" value="METHYLMALONYL-COA EPIMERASE"/>
    <property type="match status" value="1"/>
</dbReference>
<keyword evidence="4" id="KW-1185">Reference proteome</keyword>
<dbReference type="Proteomes" id="UP000199079">
    <property type="component" value="Unassembled WGS sequence"/>
</dbReference>
<dbReference type="RefSeq" id="WP_021074389.1">
    <property type="nucleotide sequence ID" value="NZ_FNPC01000005.1"/>
</dbReference>
<accession>A0A1H3JWY7</accession>
<dbReference type="PANTHER" id="PTHR43048:SF3">
    <property type="entry name" value="METHYLMALONYL-COA EPIMERASE, MITOCHONDRIAL"/>
    <property type="match status" value="1"/>
</dbReference>
<dbReference type="PROSITE" id="PS51819">
    <property type="entry name" value="VOC"/>
    <property type="match status" value="1"/>
</dbReference>
<dbReference type="InterPro" id="IPR029068">
    <property type="entry name" value="Glyas_Bleomycin-R_OHBP_Dase"/>
</dbReference>
<dbReference type="GO" id="GO:0004493">
    <property type="term" value="F:methylmalonyl-CoA epimerase activity"/>
    <property type="evidence" value="ECO:0007669"/>
    <property type="project" value="TreeGrafter"/>
</dbReference>
<dbReference type="CDD" id="cd06587">
    <property type="entry name" value="VOC"/>
    <property type="match status" value="1"/>
</dbReference>
<dbReference type="GeneID" id="43837583"/>
<dbReference type="Pfam" id="PF00903">
    <property type="entry name" value="Glyoxalase"/>
    <property type="match status" value="1"/>
</dbReference>
<feature type="domain" description="VOC" evidence="2">
    <location>
        <begin position="2"/>
        <end position="127"/>
    </location>
</feature>
<dbReference type="GO" id="GO:0046872">
    <property type="term" value="F:metal ion binding"/>
    <property type="evidence" value="ECO:0007669"/>
    <property type="project" value="UniProtKB-KW"/>
</dbReference>
<dbReference type="Gene3D" id="3.10.180.10">
    <property type="entry name" value="2,3-Dihydroxybiphenyl 1,2-Dioxygenase, domain 1"/>
    <property type="match status" value="1"/>
</dbReference>
<reference evidence="4" key="1">
    <citation type="submission" date="2016-10" db="EMBL/GenBank/DDBJ databases">
        <authorList>
            <person name="Varghese N."/>
            <person name="Submissions S."/>
        </authorList>
    </citation>
    <scope>NUCLEOTIDE SEQUENCE [LARGE SCALE GENOMIC DNA]</scope>
    <source>
        <strain evidence="4">DC30,IBRC 10041,KCTC 4046</strain>
    </source>
</reference>
<dbReference type="InterPro" id="IPR037523">
    <property type="entry name" value="VOC_core"/>
</dbReference>
<keyword evidence="3" id="KW-0456">Lyase</keyword>
<evidence type="ECO:0000256" key="1">
    <source>
        <dbReference type="ARBA" id="ARBA00022723"/>
    </source>
</evidence>
<dbReference type="InterPro" id="IPR051785">
    <property type="entry name" value="MMCE/EMCE_epimerase"/>
</dbReference>
<dbReference type="AlphaFoldDB" id="A0A1H3JWY7"/>
<protein>
    <submittedName>
        <fullName evidence="3">Lactoylglutathione lyase</fullName>
    </submittedName>
</protein>
<name>A0A1H3JWY7_9EURY</name>